<feature type="compositionally biased region" description="Basic and acidic residues" evidence="9">
    <location>
        <begin position="238"/>
        <end position="269"/>
    </location>
</feature>
<dbReference type="GO" id="GO:0006281">
    <property type="term" value="P:DNA repair"/>
    <property type="evidence" value="ECO:0007669"/>
    <property type="project" value="UniProtKB-KW"/>
</dbReference>
<organism evidence="12 13">
    <name type="scientific">Curvularia clavata</name>
    <dbReference type="NCBI Taxonomy" id="95742"/>
    <lineage>
        <taxon>Eukaryota</taxon>
        <taxon>Fungi</taxon>
        <taxon>Dikarya</taxon>
        <taxon>Ascomycota</taxon>
        <taxon>Pezizomycotina</taxon>
        <taxon>Dothideomycetes</taxon>
        <taxon>Pleosporomycetidae</taxon>
        <taxon>Pleosporales</taxon>
        <taxon>Pleosporineae</taxon>
        <taxon>Pleosporaceae</taxon>
        <taxon>Curvularia</taxon>
    </lineage>
</organism>
<evidence type="ECO:0000256" key="5">
    <source>
        <dbReference type="ARBA" id="ARBA00023204"/>
    </source>
</evidence>
<evidence type="ECO:0000313" key="12">
    <source>
        <dbReference type="EMBL" id="USP79775.1"/>
    </source>
</evidence>
<keyword evidence="3" id="KW-0227">DNA damage</keyword>
<dbReference type="VEuPathDB" id="FungiDB:yc1106_07049"/>
<feature type="compositionally biased region" description="Polar residues" evidence="9">
    <location>
        <begin position="403"/>
        <end position="412"/>
    </location>
</feature>
<comment type="similarity">
    <text evidence="2">Belongs to the EAF1 family.</text>
</comment>
<comment type="function">
    <text evidence="7">Component of the NuA4 histone acetyltransferase complex which is involved in transcriptional activation of selected genes principally by acetylation of nucleosomal histone H4 and H2A. The NuA4 complex is also involved in DNA repair.</text>
</comment>
<feature type="compositionally biased region" description="Polar residues" evidence="9">
    <location>
        <begin position="1315"/>
        <end position="1325"/>
    </location>
</feature>
<feature type="compositionally biased region" description="Polar residues" evidence="9">
    <location>
        <begin position="132"/>
        <end position="150"/>
    </location>
</feature>
<dbReference type="EMBL" id="CP089278">
    <property type="protein sequence ID" value="USP79775.1"/>
    <property type="molecule type" value="Genomic_DNA"/>
</dbReference>
<feature type="compositionally biased region" description="Polar residues" evidence="9">
    <location>
        <begin position="88"/>
        <end position="103"/>
    </location>
</feature>
<dbReference type="Proteomes" id="UP001056012">
    <property type="component" value="Chromosome 5"/>
</dbReference>
<dbReference type="Pfam" id="PF07529">
    <property type="entry name" value="HSA"/>
    <property type="match status" value="1"/>
</dbReference>
<feature type="compositionally biased region" description="Basic and acidic residues" evidence="9">
    <location>
        <begin position="374"/>
        <end position="393"/>
    </location>
</feature>
<dbReference type="PROSITE" id="PS50090">
    <property type="entry name" value="MYB_LIKE"/>
    <property type="match status" value="1"/>
</dbReference>
<feature type="compositionally biased region" description="Polar residues" evidence="9">
    <location>
        <begin position="445"/>
        <end position="459"/>
    </location>
</feature>
<feature type="region of interest" description="Disordered" evidence="9">
    <location>
        <begin position="1420"/>
        <end position="1467"/>
    </location>
</feature>
<dbReference type="SMART" id="SM00573">
    <property type="entry name" value="HSA"/>
    <property type="match status" value="1"/>
</dbReference>
<keyword evidence="5" id="KW-0234">DNA repair</keyword>
<evidence type="ECO:0000256" key="6">
    <source>
        <dbReference type="ARBA" id="ARBA00023242"/>
    </source>
</evidence>
<evidence type="ECO:0000256" key="4">
    <source>
        <dbReference type="ARBA" id="ARBA00022853"/>
    </source>
</evidence>
<feature type="compositionally biased region" description="Low complexity" evidence="9">
    <location>
        <begin position="1009"/>
        <end position="1025"/>
    </location>
</feature>
<evidence type="ECO:0000256" key="2">
    <source>
        <dbReference type="ARBA" id="ARBA00008913"/>
    </source>
</evidence>
<feature type="domain" description="Myb-like" evidence="10">
    <location>
        <begin position="919"/>
        <end position="979"/>
    </location>
</feature>
<dbReference type="Pfam" id="PF13921">
    <property type="entry name" value="Myb_DNA-bind_6"/>
    <property type="match status" value="1"/>
</dbReference>
<feature type="compositionally biased region" description="Low complexity" evidence="9">
    <location>
        <begin position="104"/>
        <end position="116"/>
    </location>
</feature>
<dbReference type="InterPro" id="IPR014012">
    <property type="entry name" value="HSA_dom"/>
</dbReference>
<dbReference type="GO" id="GO:0005634">
    <property type="term" value="C:nucleus"/>
    <property type="evidence" value="ECO:0007669"/>
    <property type="project" value="UniProtKB-SubCell"/>
</dbReference>
<feature type="compositionally biased region" description="Acidic residues" evidence="9">
    <location>
        <begin position="747"/>
        <end position="756"/>
    </location>
</feature>
<feature type="compositionally biased region" description="Low complexity" evidence="9">
    <location>
        <begin position="1448"/>
        <end position="1467"/>
    </location>
</feature>
<feature type="region of interest" description="Disordered" evidence="9">
    <location>
        <begin position="1009"/>
        <end position="1041"/>
    </location>
</feature>
<evidence type="ECO:0000313" key="13">
    <source>
        <dbReference type="Proteomes" id="UP001056012"/>
    </source>
</evidence>
<feature type="region of interest" description="Disordered" evidence="9">
    <location>
        <begin position="828"/>
        <end position="870"/>
    </location>
</feature>
<dbReference type="SUPFAM" id="SSF46689">
    <property type="entry name" value="Homeodomain-like"/>
    <property type="match status" value="1"/>
</dbReference>
<feature type="region of interest" description="Disordered" evidence="9">
    <location>
        <begin position="1056"/>
        <end position="1093"/>
    </location>
</feature>
<evidence type="ECO:0000256" key="3">
    <source>
        <dbReference type="ARBA" id="ARBA00022763"/>
    </source>
</evidence>
<dbReference type="OrthoDB" id="5364245at2759"/>
<evidence type="ECO:0000256" key="7">
    <source>
        <dbReference type="ARBA" id="ARBA00025178"/>
    </source>
</evidence>
<comment type="subcellular location">
    <subcellularLocation>
        <location evidence="1">Nucleus</location>
    </subcellularLocation>
</comment>
<evidence type="ECO:0000256" key="9">
    <source>
        <dbReference type="SAM" id="MobiDB-lite"/>
    </source>
</evidence>
<evidence type="ECO:0000259" key="10">
    <source>
        <dbReference type="PROSITE" id="PS50090"/>
    </source>
</evidence>
<protein>
    <recommendedName>
        <fullName evidence="8">Vacuolar import and degradation protein 21</fullName>
    </recommendedName>
</protein>
<dbReference type="PANTHER" id="PTHR46459">
    <property type="entry name" value="E1A-BINDING PROTEIN P400-RELATED"/>
    <property type="match status" value="1"/>
</dbReference>
<dbReference type="InterPro" id="IPR009057">
    <property type="entry name" value="Homeodomain-like_sf"/>
</dbReference>
<keyword evidence="4" id="KW-0156">Chromatin regulator</keyword>
<accession>A0A9Q8ZDK8</accession>
<proteinExistence type="inferred from homology"/>
<dbReference type="Gene3D" id="1.10.10.60">
    <property type="entry name" value="Homeodomain-like"/>
    <property type="match status" value="1"/>
</dbReference>
<evidence type="ECO:0000256" key="1">
    <source>
        <dbReference type="ARBA" id="ARBA00004123"/>
    </source>
</evidence>
<feature type="domain" description="HSA" evidence="11">
    <location>
        <begin position="651"/>
        <end position="726"/>
    </location>
</feature>
<dbReference type="GO" id="GO:0006325">
    <property type="term" value="P:chromatin organization"/>
    <property type="evidence" value="ECO:0007669"/>
    <property type="project" value="UniProtKB-KW"/>
</dbReference>
<evidence type="ECO:0000259" key="11">
    <source>
        <dbReference type="PROSITE" id="PS51204"/>
    </source>
</evidence>
<feature type="compositionally biased region" description="Low complexity" evidence="9">
    <location>
        <begin position="271"/>
        <end position="286"/>
    </location>
</feature>
<reference evidence="12" key="1">
    <citation type="submission" date="2021-12" db="EMBL/GenBank/DDBJ databases">
        <title>Curvularia clavata genome.</title>
        <authorList>
            <person name="Cao Y."/>
        </authorList>
    </citation>
    <scope>NUCLEOTIDE SEQUENCE</scope>
    <source>
        <strain evidence="12">Yc1106</strain>
    </source>
</reference>
<feature type="compositionally biased region" description="Polar residues" evidence="9">
    <location>
        <begin position="856"/>
        <end position="866"/>
    </location>
</feature>
<feature type="compositionally biased region" description="Polar residues" evidence="9">
    <location>
        <begin position="179"/>
        <end position="190"/>
    </location>
</feature>
<dbReference type="GO" id="GO:0003682">
    <property type="term" value="F:chromatin binding"/>
    <property type="evidence" value="ECO:0007669"/>
    <property type="project" value="TreeGrafter"/>
</dbReference>
<dbReference type="GO" id="GO:0035267">
    <property type="term" value="C:NuA4 histone acetyltransferase complex"/>
    <property type="evidence" value="ECO:0007669"/>
    <property type="project" value="TreeGrafter"/>
</dbReference>
<feature type="compositionally biased region" description="Basic and acidic residues" evidence="9">
    <location>
        <begin position="331"/>
        <end position="367"/>
    </location>
</feature>
<dbReference type="InterPro" id="IPR001005">
    <property type="entry name" value="SANT/Myb"/>
</dbReference>
<keyword evidence="6" id="KW-0539">Nucleus</keyword>
<dbReference type="PANTHER" id="PTHR46459:SF1">
    <property type="entry name" value="E1A-BINDING PROTEIN P400"/>
    <property type="match status" value="1"/>
</dbReference>
<feature type="region of interest" description="Disordered" evidence="9">
    <location>
        <begin position="1308"/>
        <end position="1331"/>
    </location>
</feature>
<keyword evidence="13" id="KW-1185">Reference proteome</keyword>
<evidence type="ECO:0000256" key="8">
    <source>
        <dbReference type="ARBA" id="ARBA00029670"/>
    </source>
</evidence>
<feature type="region of interest" description="Disordered" evidence="9">
    <location>
        <begin position="82"/>
        <end position="551"/>
    </location>
</feature>
<sequence>MSLDSLRETLRQEKTNEAALASTTLQRHFRALWKVTGCCNAALNGHQPKPEDFVYNEPDEEERRFLEENDISKGRHFNDASLPYPVANTDNQASLPSTLPFQNPSKSVFVKSSPSPTVDTPSLEDQLRAASASPSDANQTLPSVETSMKNDTIDLVPRAKPSRATTPIGEEKEEDKANVETSHAVPQNGSIIDKPTADPNDIAPQTVEDADAFAFPNGSVSTLKTEGQPKSPKVVHLPPKEEQEARLQETEKKLSNAAEKERKEEERLAIHSTHVPVDVSSPSSTVGPYSQATPHAQHHSPDTSPDMEAYKERNNVPLPDDDVLDPAAQQVKEDHERALQKRMTEAREHARAREDDSPTPDIEKQIENEQAIRIARDGKSRLSESQPRGDAHSLTEGIEDVSRNNVSETNYSAEWKAAQDNAVDSLPTPTTVAAEPSALDRDNAEQANNQSQPMSTTVDHPTPPADGDTEMRDAPATDAHGTSPPHQQTSHNERMTTRVTSGTIRQKSVSEINSDKSAHKSILTPRSSNLSASTSPPRPRTSHRKSQEVSTIVFAKKTPTRASKALQSYNEDYASLQGASEDSSRDYLEGLFKYQAHHPPRSVPLQDLVASARKTVSTAGTLAMIREHQDYKILKRVYQLQNANRWSLRQLSKAAEPERPFTHQDQLLLDMKWMQTDFKEERKWKKALAATFAEWCAEYVSCSPEERTSLRVNARIPKTARRTSNDEDMDDAPTPDLVHSSTHETESESYGEDDDVLTPVNANPPAGIFSLGYNDVVMKIDRTPASDTMFRELPLYDPMFEGSSDTNPFSLTEPPILPVSKFVTGKLVSQIQGPPKKRSRYDYDSEDEPSTPPSRCGTSAEHSMPSTPGRRLFCRNDLPPEMTNVALFNAENKHVRDRLQAAHQFRPPTEFNMPTVSFFENRTPSQWLWEEDQKLRALVKEYTFNWSLVSQQLSLPSLFVSGSGRRTPWECFERWVQLEGLPAEMSKTQYFRTYQGRLEQANKTVFAQFQAQQQQQQQQGQTPGQPRRRPTTTPIRVERRRENRHLAIIDGMRKLARKRESAAHKQAESQKAAALRKAHEPAAPKNNVHTPQEFSRLKWEREEKLKQRQMAQEMMARVRNPYLESLYASDNIQQQMAAQRQQAQMQAQAGMANGVSNQMQRNGTPVGNNVPPQMANAALQQGQNGPAMAARGHQSQQGMPANFGNGSMSGVPMGTPGVPQAQMQGNMQNAQRMGPPDQMRMAMQRGQFNANQQHQFQLQQQQINMASNLSQGMGMNGMPNANMMASMPNQNMGASMNGNMNNAMNGMSNNAGSPRINQGSGNMQTPARPLSSGHMPQLLQFQNQLKVQHPDWTPEQVSKQASDHLSRFLAKQRTQAMNAAAGSPGVSPGPQMANNQYFQQNGSMANTPQPNAVQNYQQQLVQQQRLMARQQAGSPGLNGRPPSRSATPQNPQMQQSPGMQQAQVNRT</sequence>
<name>A0A9Q8ZDK8_CURCL</name>
<dbReference type="PROSITE" id="PS51204">
    <property type="entry name" value="HSA"/>
    <property type="match status" value="1"/>
</dbReference>
<feature type="compositionally biased region" description="Polar residues" evidence="9">
    <location>
        <begin position="497"/>
        <end position="512"/>
    </location>
</feature>
<feature type="region of interest" description="Disordered" evidence="9">
    <location>
        <begin position="718"/>
        <end position="761"/>
    </location>
</feature>
<feature type="region of interest" description="Disordered" evidence="9">
    <location>
        <begin position="1373"/>
        <end position="1396"/>
    </location>
</feature>
<feature type="compositionally biased region" description="Low complexity" evidence="9">
    <location>
        <begin position="1420"/>
        <end position="1431"/>
    </location>
</feature>
<dbReference type="SMART" id="SM00717">
    <property type="entry name" value="SANT"/>
    <property type="match status" value="1"/>
</dbReference>
<feature type="compositionally biased region" description="Basic and acidic residues" evidence="9">
    <location>
        <begin position="1056"/>
        <end position="1068"/>
    </location>
</feature>
<gene>
    <name evidence="12" type="ORF">yc1106_07049</name>
</gene>
<dbReference type="CDD" id="cd00167">
    <property type="entry name" value="SANT"/>
    <property type="match status" value="1"/>
</dbReference>